<evidence type="ECO:0000256" key="4">
    <source>
        <dbReference type="ARBA" id="ARBA00022842"/>
    </source>
</evidence>
<evidence type="ECO:0000256" key="1">
    <source>
        <dbReference type="ARBA" id="ARBA00004141"/>
    </source>
</evidence>
<dbReference type="InterPro" id="IPR039204">
    <property type="entry name" value="MRS2-like"/>
</dbReference>
<keyword evidence="3 9" id="KW-0812">Transmembrane</keyword>
<evidence type="ECO:0000313" key="12">
    <source>
        <dbReference type="Proteomes" id="UP001295423"/>
    </source>
</evidence>
<accession>A0AAD2JP45</accession>
<feature type="region of interest" description="Disordered" evidence="10">
    <location>
        <begin position="178"/>
        <end position="204"/>
    </location>
</feature>
<keyword evidence="5" id="KW-0809">Transit peptide</keyword>
<feature type="transmembrane region" description="Helical" evidence="9">
    <location>
        <begin position="479"/>
        <end position="502"/>
    </location>
</feature>
<keyword evidence="7 9" id="KW-0406">Ion transport</keyword>
<dbReference type="EMBL" id="CAKOGP040002413">
    <property type="protein sequence ID" value="CAJ1968864.1"/>
    <property type="molecule type" value="Genomic_DNA"/>
</dbReference>
<keyword evidence="12" id="KW-1185">Reference proteome</keyword>
<dbReference type="AlphaFoldDB" id="A0AAD2JP45"/>
<comment type="similarity">
    <text evidence="9">Belongs to the CorA metal ion transporter (MIT) (TC 1.A.35) family.</text>
</comment>
<reference evidence="11" key="1">
    <citation type="submission" date="2023-08" db="EMBL/GenBank/DDBJ databases">
        <authorList>
            <person name="Audoor S."/>
            <person name="Bilcke G."/>
        </authorList>
    </citation>
    <scope>NUCLEOTIDE SEQUENCE</scope>
</reference>
<keyword evidence="9" id="KW-0496">Mitochondrion</keyword>
<keyword evidence="9" id="KW-0999">Mitochondrion inner membrane</keyword>
<evidence type="ECO:0000256" key="10">
    <source>
        <dbReference type="SAM" id="MobiDB-lite"/>
    </source>
</evidence>
<evidence type="ECO:0000256" key="5">
    <source>
        <dbReference type="ARBA" id="ARBA00022946"/>
    </source>
</evidence>
<evidence type="ECO:0000313" key="11">
    <source>
        <dbReference type="EMBL" id="CAJ1968864.1"/>
    </source>
</evidence>
<evidence type="ECO:0000256" key="2">
    <source>
        <dbReference type="ARBA" id="ARBA00022448"/>
    </source>
</evidence>
<dbReference type="PANTHER" id="PTHR13890:SF0">
    <property type="entry name" value="MAGNESIUM TRANSPORTER MRS2 HOMOLOG, MITOCHONDRIAL"/>
    <property type="match status" value="1"/>
</dbReference>
<evidence type="ECO:0000256" key="6">
    <source>
        <dbReference type="ARBA" id="ARBA00022989"/>
    </source>
</evidence>
<sequence length="599" mass="66688">MVRLRTIQRATAVARQGRRRTQPSMSIKLEDAFSSRQPEEKRWLQEQAHTHQKTMMMTMIPSFPTSMQNSSGLTSDISRRSLSPLSIVSPTFAAFLSNSSVLSKRSFSTIGIATSTMDADAESFKVARINCSDGSMDSVNLPPSEILKQTCILPRDLVSLDLTPRQNQSPMQRIGVVGGERDEYDNESDSDNEEVEDSKKITLEGNDSYSAASSSLWQRNRPQIMNQRPLTAILPRVDSILLSFGNIRAVCSRDSVFILDAHAKVAKSFAEDLSRAFQQSAANSETMTTPVDPPELIFLEAVLKDTVDTYFRRIALFEPIVEGFLTRVGEEVFSEQGGVQQLVPLKDSLQSFEMEVKKSLECLESLLNDDEEMIQLLLTEQAAAIDSGVPVDLERHQNVEMLVGIYARQLSNLQHEIDYLLGRVQSKQEFVTLALAGYRNRLVRMNVHIGIVGVSTGMITTIAGLFGMNLVSGIEESQIAFVMVTGGSTIFAFMVAGMYLSFIRKGAMQQLAAARMAENETLSNALSDTAALDYVVKEMMQGKKSLSKADLRELMLEARRSHSITTDEIDLLFDVLDTHKDDQLSLKDLRYGSPHYIQF</sequence>
<dbReference type="GO" id="GO:0015095">
    <property type="term" value="F:magnesium ion transmembrane transporter activity"/>
    <property type="evidence" value="ECO:0007669"/>
    <property type="project" value="TreeGrafter"/>
</dbReference>
<evidence type="ECO:0000256" key="7">
    <source>
        <dbReference type="ARBA" id="ARBA00023065"/>
    </source>
</evidence>
<dbReference type="GO" id="GO:0005743">
    <property type="term" value="C:mitochondrial inner membrane"/>
    <property type="evidence" value="ECO:0007669"/>
    <property type="project" value="UniProtKB-SubCell"/>
</dbReference>
<dbReference type="PANTHER" id="PTHR13890">
    <property type="entry name" value="RNA SPLICING PROTEIN MRS2, MITOCHONDRIAL"/>
    <property type="match status" value="1"/>
</dbReference>
<comment type="caution">
    <text evidence="11">The sequence shown here is derived from an EMBL/GenBank/DDBJ whole genome shotgun (WGS) entry which is preliminary data.</text>
</comment>
<evidence type="ECO:0000256" key="8">
    <source>
        <dbReference type="ARBA" id="ARBA00023136"/>
    </source>
</evidence>
<organism evidence="11 12">
    <name type="scientific">Cylindrotheca closterium</name>
    <dbReference type="NCBI Taxonomy" id="2856"/>
    <lineage>
        <taxon>Eukaryota</taxon>
        <taxon>Sar</taxon>
        <taxon>Stramenopiles</taxon>
        <taxon>Ochrophyta</taxon>
        <taxon>Bacillariophyta</taxon>
        <taxon>Bacillariophyceae</taxon>
        <taxon>Bacillariophycidae</taxon>
        <taxon>Bacillariales</taxon>
        <taxon>Bacillariaceae</taxon>
        <taxon>Cylindrotheca</taxon>
    </lineage>
</organism>
<dbReference type="Pfam" id="PF22099">
    <property type="entry name" value="MRS2-like"/>
    <property type="match status" value="1"/>
</dbReference>
<keyword evidence="8 9" id="KW-0472">Membrane</keyword>
<proteinExistence type="inferred from homology"/>
<dbReference type="Gene3D" id="1.20.58.340">
    <property type="entry name" value="Magnesium transport protein CorA, transmembrane region"/>
    <property type="match status" value="1"/>
</dbReference>
<keyword evidence="4 9" id="KW-0460">Magnesium</keyword>
<evidence type="ECO:0000256" key="3">
    <source>
        <dbReference type="ARBA" id="ARBA00022692"/>
    </source>
</evidence>
<dbReference type="Gene3D" id="2.40.128.330">
    <property type="match status" value="1"/>
</dbReference>
<protein>
    <recommendedName>
        <fullName evidence="9">Magnesium transporter</fullName>
    </recommendedName>
</protein>
<gene>
    <name evidence="11" type="ORF">CYCCA115_LOCUS23433</name>
</gene>
<dbReference type="Proteomes" id="UP001295423">
    <property type="component" value="Unassembled WGS sequence"/>
</dbReference>
<keyword evidence="2 9" id="KW-0813">Transport</keyword>
<name>A0AAD2JP45_9STRA</name>
<comment type="subcellular location">
    <subcellularLocation>
        <location evidence="1">Membrane</location>
        <topology evidence="1">Multi-pass membrane protein</topology>
    </subcellularLocation>
    <subcellularLocation>
        <location evidence="9">Mitochondrion inner membrane</location>
        <topology evidence="9">Multi-pass membrane protein</topology>
    </subcellularLocation>
</comment>
<dbReference type="CDD" id="cd12823">
    <property type="entry name" value="Mrs2_Mfm1p-like"/>
    <property type="match status" value="1"/>
</dbReference>
<feature type="transmembrane region" description="Helical" evidence="9">
    <location>
        <begin position="447"/>
        <end position="467"/>
    </location>
</feature>
<evidence type="ECO:0000256" key="9">
    <source>
        <dbReference type="RuleBase" id="RU366042"/>
    </source>
</evidence>
<feature type="compositionally biased region" description="Acidic residues" evidence="10">
    <location>
        <begin position="182"/>
        <end position="196"/>
    </location>
</feature>
<keyword evidence="6 9" id="KW-1133">Transmembrane helix</keyword>